<evidence type="ECO:0000313" key="2">
    <source>
        <dbReference type="Proteomes" id="UP000831768"/>
    </source>
</evidence>
<evidence type="ECO:0000313" key="1">
    <source>
        <dbReference type="EMBL" id="UPM43464.1"/>
    </source>
</evidence>
<dbReference type="AlphaFoldDB" id="A0A8U0A351"/>
<accession>A0A8U0A351</accession>
<dbReference type="KEGG" id="haad:MW046_03220"/>
<name>A0A8U0A351_9EURY</name>
<organism evidence="1 2">
    <name type="scientific">Halocatena salina</name>
    <dbReference type="NCBI Taxonomy" id="2934340"/>
    <lineage>
        <taxon>Archaea</taxon>
        <taxon>Methanobacteriati</taxon>
        <taxon>Methanobacteriota</taxon>
        <taxon>Stenosarchaea group</taxon>
        <taxon>Halobacteria</taxon>
        <taxon>Halobacteriales</taxon>
        <taxon>Natronomonadaceae</taxon>
        <taxon>Halocatena</taxon>
    </lineage>
</organism>
<dbReference type="RefSeq" id="WP_247994131.1">
    <property type="nucleotide sequence ID" value="NZ_CP096019.1"/>
</dbReference>
<gene>
    <name evidence="1" type="ORF">MW046_03220</name>
</gene>
<dbReference type="GeneID" id="71927025"/>
<dbReference type="EMBL" id="CP096019">
    <property type="protein sequence ID" value="UPM43464.1"/>
    <property type="molecule type" value="Genomic_DNA"/>
</dbReference>
<proteinExistence type="predicted"/>
<sequence>MQTNVIGSDRDERYWFHARVVARQESYRQLYGVPPKLNPWAMRARSRVTRYTPHWDDWTPRAAGFLVDLFQRETSVREHDGRYEYVIKYVGCVVAETHSQARSRLETHLEHGSFHSVDITAVDDETTARLESIPSTSQAIEHQMTVHPLIGGEYTPHVPEIHLSVDTGKTVVGVIRLLLANEQFKAQLARAREYHQQAYDLGRFKMMFELNKSRNEQLLTLLDAIADNERGALVGSVSLTETPDVALALVLDHDLVDRMLQLATRRTVQTGETAQWKVPLVEASLDRFLIHAEEVLETEESTVVGPSRFLNADEREPITVM</sequence>
<reference evidence="1" key="1">
    <citation type="submission" date="2022-04" db="EMBL/GenBank/DDBJ databases">
        <title>Halocatena sp. nov., isolated from a salt lake.</title>
        <authorList>
            <person name="Cui H.-L."/>
        </authorList>
    </citation>
    <scope>NUCLEOTIDE SEQUENCE</scope>
    <source>
        <strain evidence="1">AD-1</strain>
    </source>
</reference>
<keyword evidence="2" id="KW-1185">Reference proteome</keyword>
<protein>
    <submittedName>
        <fullName evidence="1">Uncharacterized protein</fullName>
    </submittedName>
</protein>
<dbReference type="Proteomes" id="UP000831768">
    <property type="component" value="Chromosome"/>
</dbReference>